<evidence type="ECO:0000256" key="3">
    <source>
        <dbReference type="ARBA" id="ARBA00022676"/>
    </source>
</evidence>
<dbReference type="OrthoDB" id="396512at2"/>
<keyword evidence="3" id="KW-0328">Glycosyltransferase</keyword>
<dbReference type="GO" id="GO:0016757">
    <property type="term" value="F:glycosyltransferase activity"/>
    <property type="evidence" value="ECO:0007669"/>
    <property type="project" value="UniProtKB-KW"/>
</dbReference>
<evidence type="ECO:0000313" key="6">
    <source>
        <dbReference type="EMBL" id="AZK48091.1"/>
    </source>
</evidence>
<comment type="similarity">
    <text evidence="2">Belongs to the glycosyltransferase 2 family.</text>
</comment>
<dbReference type="PANTHER" id="PTHR43179">
    <property type="entry name" value="RHAMNOSYLTRANSFERASE WBBL"/>
    <property type="match status" value="1"/>
</dbReference>
<dbReference type="EMBL" id="CP034248">
    <property type="protein sequence ID" value="AZK48091.1"/>
    <property type="molecule type" value="Genomic_DNA"/>
</dbReference>
<comment type="pathway">
    <text evidence="1">Cell wall biogenesis; cell wall polysaccharide biosynthesis.</text>
</comment>
<evidence type="ECO:0000313" key="7">
    <source>
        <dbReference type="Proteomes" id="UP000273145"/>
    </source>
</evidence>
<dbReference type="Gene3D" id="3.90.550.10">
    <property type="entry name" value="Spore Coat Polysaccharide Biosynthesis Protein SpsA, Chain A"/>
    <property type="match status" value="1"/>
</dbReference>
<dbReference type="Proteomes" id="UP000273145">
    <property type="component" value="Chromosome"/>
</dbReference>
<evidence type="ECO:0000256" key="4">
    <source>
        <dbReference type="ARBA" id="ARBA00022679"/>
    </source>
</evidence>
<evidence type="ECO:0000259" key="5">
    <source>
        <dbReference type="Pfam" id="PF00535"/>
    </source>
</evidence>
<sequence>MSAQPILVSVIISVQNEGIDLQTTLESMKVSRVAYSYEVIIVDEGSVDGCCDFLIHYKFDKPLRKFKAQSGISSRQLAASHALGSYLIFCSPRLYFEDGWMEALLEPIQQGRADCTSPSFTAQGRSDNVQRCEFPAGGLLASIYNFPAVSEQDDIPWLSSDCFAVSLQTFQELGGLLSGFFTKEIETAEFSIRSWLLGRVCYHVPGICLTLVFRYNYPPDERVAYWGNDVINLTRIHFEEEIIVKTRELVLTCDGEHDVSAAQAEFDEARERYLKLRQYDSIWFANRFDILL</sequence>
<keyword evidence="7" id="KW-1185">Reference proteome</keyword>
<dbReference type="KEGG" id="plen:EIM92_19545"/>
<proteinExistence type="inferred from homology"/>
<dbReference type="PANTHER" id="PTHR43179:SF12">
    <property type="entry name" value="GALACTOFURANOSYLTRANSFERASE GLFT2"/>
    <property type="match status" value="1"/>
</dbReference>
<dbReference type="RefSeq" id="WP_125084256.1">
    <property type="nucleotide sequence ID" value="NZ_CP034248.1"/>
</dbReference>
<name>A0A3Q8S673_9BACL</name>
<dbReference type="InterPro" id="IPR001173">
    <property type="entry name" value="Glyco_trans_2-like"/>
</dbReference>
<dbReference type="SUPFAM" id="SSF53448">
    <property type="entry name" value="Nucleotide-diphospho-sugar transferases"/>
    <property type="match status" value="1"/>
</dbReference>
<accession>A0A3Q8S673</accession>
<organism evidence="6 7">
    <name type="scientific">Paenibacillus lentus</name>
    <dbReference type="NCBI Taxonomy" id="1338368"/>
    <lineage>
        <taxon>Bacteria</taxon>
        <taxon>Bacillati</taxon>
        <taxon>Bacillota</taxon>
        <taxon>Bacilli</taxon>
        <taxon>Bacillales</taxon>
        <taxon>Paenibacillaceae</taxon>
        <taxon>Paenibacillus</taxon>
    </lineage>
</organism>
<protein>
    <submittedName>
        <fullName evidence="6">Glycosyltransferase</fullName>
    </submittedName>
</protein>
<dbReference type="Pfam" id="PF00535">
    <property type="entry name" value="Glycos_transf_2"/>
    <property type="match status" value="1"/>
</dbReference>
<feature type="domain" description="Glycosyltransferase 2-like" evidence="5">
    <location>
        <begin position="9"/>
        <end position="127"/>
    </location>
</feature>
<keyword evidence="4 6" id="KW-0808">Transferase</keyword>
<gene>
    <name evidence="6" type="ORF">EIM92_19545</name>
</gene>
<reference evidence="6 7" key="1">
    <citation type="submission" date="2018-11" db="EMBL/GenBank/DDBJ databases">
        <title>Genome sequencing of Paenibacillus lentus DSM25539(T).</title>
        <authorList>
            <person name="Kook J.-K."/>
            <person name="Park S.-N."/>
            <person name="Lim Y.K."/>
        </authorList>
    </citation>
    <scope>NUCLEOTIDE SEQUENCE [LARGE SCALE GENOMIC DNA]</scope>
    <source>
        <strain evidence="6 7">DSM 25539</strain>
    </source>
</reference>
<evidence type="ECO:0000256" key="2">
    <source>
        <dbReference type="ARBA" id="ARBA00006739"/>
    </source>
</evidence>
<dbReference type="AlphaFoldDB" id="A0A3Q8S673"/>
<evidence type="ECO:0000256" key="1">
    <source>
        <dbReference type="ARBA" id="ARBA00004776"/>
    </source>
</evidence>
<dbReference type="InterPro" id="IPR029044">
    <property type="entry name" value="Nucleotide-diphossugar_trans"/>
</dbReference>